<dbReference type="InterPro" id="IPR047797">
    <property type="entry name" value="ISNCY_transpos"/>
</dbReference>
<dbReference type="AlphaFoldDB" id="T0ZM39"/>
<sequence length="279" mass="31689">MVVADETLRGWLITEGLWQGRSQGERHRARRERKACFGQMIQTDASHHAWLEDRCSESIVLVAMIDDATSYASARFYSGETTAAYMDLLGRYVGVHGRMASIYADRHSIFKISSKTIWGEVHSEPTQFARALGELEIELISAHSPQAKGRIERFFETAQDRLVKELRLRGASTMEQANDVLDRYFLPLFNRRFTVPAAKLADAHRPVNRGMDMASILSDRDHRVITSDYTFRYGGKIYQIPPPPLSGMRGGKVLIENRLDGQCVFRFGSRVLQCQMVAE</sequence>
<evidence type="ECO:0000259" key="1">
    <source>
        <dbReference type="PROSITE" id="PS50994"/>
    </source>
</evidence>
<dbReference type="GO" id="GO:0015074">
    <property type="term" value="P:DNA integration"/>
    <property type="evidence" value="ECO:0007669"/>
    <property type="project" value="InterPro"/>
</dbReference>
<dbReference type="EMBL" id="AUZX01010865">
    <property type="protein sequence ID" value="EQD45522.1"/>
    <property type="molecule type" value="Genomic_DNA"/>
</dbReference>
<accession>T0ZM39</accession>
<dbReference type="PROSITE" id="PS50994">
    <property type="entry name" value="INTEGRASE"/>
    <property type="match status" value="1"/>
</dbReference>
<comment type="caution">
    <text evidence="2">The sequence shown here is derived from an EMBL/GenBank/DDBJ whole genome shotgun (WGS) entry which is preliminary data.</text>
</comment>
<dbReference type="GO" id="GO:0003676">
    <property type="term" value="F:nucleic acid binding"/>
    <property type="evidence" value="ECO:0007669"/>
    <property type="project" value="InterPro"/>
</dbReference>
<dbReference type="Gene3D" id="3.30.420.10">
    <property type="entry name" value="Ribonuclease H-like superfamily/Ribonuclease H"/>
    <property type="match status" value="1"/>
</dbReference>
<gene>
    <name evidence="2" type="ORF">B1A_14793</name>
</gene>
<reference evidence="2" key="2">
    <citation type="journal article" date="2014" name="ISME J.">
        <title>Microbial stratification in low pH oxic and suboxic macroscopic growths along an acid mine drainage.</title>
        <authorList>
            <person name="Mendez-Garcia C."/>
            <person name="Mesa V."/>
            <person name="Sprenger R.R."/>
            <person name="Richter M."/>
            <person name="Diez M.S."/>
            <person name="Solano J."/>
            <person name="Bargiela R."/>
            <person name="Golyshina O.V."/>
            <person name="Manteca A."/>
            <person name="Ramos J.L."/>
            <person name="Gallego J.R."/>
            <person name="Llorente I."/>
            <person name="Martins Dos Santos V.A."/>
            <person name="Jensen O.N."/>
            <person name="Pelaez A.I."/>
            <person name="Sanchez J."/>
            <person name="Ferrer M."/>
        </authorList>
    </citation>
    <scope>NUCLEOTIDE SEQUENCE</scope>
</reference>
<dbReference type="InterPro" id="IPR001584">
    <property type="entry name" value="Integrase_cat-core"/>
</dbReference>
<name>T0ZM39_9ZZZZ</name>
<dbReference type="SUPFAM" id="SSF53098">
    <property type="entry name" value="Ribonuclease H-like"/>
    <property type="match status" value="1"/>
</dbReference>
<feature type="non-terminal residue" evidence="2">
    <location>
        <position position="279"/>
    </location>
</feature>
<organism evidence="2">
    <name type="scientific">mine drainage metagenome</name>
    <dbReference type="NCBI Taxonomy" id="410659"/>
    <lineage>
        <taxon>unclassified sequences</taxon>
        <taxon>metagenomes</taxon>
        <taxon>ecological metagenomes</taxon>
    </lineage>
</organism>
<dbReference type="InterPro" id="IPR036397">
    <property type="entry name" value="RNaseH_sf"/>
</dbReference>
<dbReference type="InterPro" id="IPR012337">
    <property type="entry name" value="RNaseH-like_sf"/>
</dbReference>
<dbReference type="PANTHER" id="PTHR35004">
    <property type="entry name" value="TRANSPOSASE RV3428C-RELATED"/>
    <property type="match status" value="1"/>
</dbReference>
<reference evidence="2" key="1">
    <citation type="submission" date="2013-08" db="EMBL/GenBank/DDBJ databases">
        <authorList>
            <person name="Mendez C."/>
            <person name="Richter M."/>
            <person name="Ferrer M."/>
            <person name="Sanchez J."/>
        </authorList>
    </citation>
    <scope>NUCLEOTIDE SEQUENCE</scope>
</reference>
<protein>
    <submittedName>
        <fullName evidence="2">Integrase catalytic region</fullName>
    </submittedName>
</protein>
<proteinExistence type="predicted"/>
<dbReference type="PANTHER" id="PTHR35004:SF7">
    <property type="entry name" value="INTEGRASE PROTEIN"/>
    <property type="match status" value="1"/>
</dbReference>
<evidence type="ECO:0000313" key="2">
    <source>
        <dbReference type="EMBL" id="EQD45522.1"/>
    </source>
</evidence>
<feature type="domain" description="Integrase catalytic" evidence="1">
    <location>
        <begin position="30"/>
        <end position="214"/>
    </location>
</feature>
<dbReference type="NCBIfam" id="NF033594">
    <property type="entry name" value="transpos_ISNCY_2"/>
    <property type="match status" value="1"/>
</dbReference>